<evidence type="ECO:0000256" key="1">
    <source>
        <dbReference type="ARBA" id="ARBA00004141"/>
    </source>
</evidence>
<dbReference type="InterPro" id="IPR004761">
    <property type="entry name" value="Spore_GerAB"/>
</dbReference>
<feature type="transmembrane region" description="Helical" evidence="8">
    <location>
        <begin position="306"/>
        <end position="325"/>
    </location>
</feature>
<evidence type="ECO:0000313" key="10">
    <source>
        <dbReference type="Proteomes" id="UP000092971"/>
    </source>
</evidence>
<name>A0A1B1YDP0_THEST</name>
<dbReference type="PANTHER" id="PTHR34975:SF2">
    <property type="entry name" value="SPORE GERMINATION PROTEIN A2"/>
    <property type="match status" value="1"/>
</dbReference>
<sequence>MEKRTTIGNFEAACVILNLLSTKIILDFPRTASEDAGSAAWLMIFLDSVAVYLIYLLITRLYEKFTGKDLLDISEKALGEPGRIIFGIIYLAQFMYVTSLVLRQFAEDIKVISLTTTPVSIVLLIFAVGMVVGAYFGIEAIGRLHVLAIPLLALAFILILLFNIPRYDVTRLSPWLGLGIKAIALKGIINLSYFSEVVAIFFLMPFLKKKERYGEVGRYGIFFAGLFLVLSTLCYLMVYQYPTSTEFFLPVYQMARSIKIGRFFTRIEAAFILIWASCAFLYLSSCLYFITYIFQRAFNLKYRKPLIVPFMILVFTLSLVPENLYSTLQAEMEIYRSFSWVISLIFPVILLAVASLRDWLMRRKEVGKNDMEN</sequence>
<feature type="transmembrane region" description="Helical" evidence="8">
    <location>
        <begin position="272"/>
        <end position="294"/>
    </location>
</feature>
<evidence type="ECO:0000313" key="9">
    <source>
        <dbReference type="EMBL" id="ANW98884.1"/>
    </source>
</evidence>
<gene>
    <name evidence="9" type="ORF">CSTERTH_07550</name>
</gene>
<evidence type="ECO:0000256" key="5">
    <source>
        <dbReference type="ARBA" id="ARBA00022692"/>
    </source>
</evidence>
<evidence type="ECO:0000256" key="6">
    <source>
        <dbReference type="ARBA" id="ARBA00022989"/>
    </source>
</evidence>
<dbReference type="OrthoDB" id="1675410at2"/>
<organism evidence="9 10">
    <name type="scientific">Thermoclostridium stercorarium subsp. thermolacticum DSM 2910</name>
    <dbReference type="NCBI Taxonomy" id="1121336"/>
    <lineage>
        <taxon>Bacteria</taxon>
        <taxon>Bacillati</taxon>
        <taxon>Bacillota</taxon>
        <taxon>Clostridia</taxon>
        <taxon>Eubacteriales</taxon>
        <taxon>Oscillospiraceae</taxon>
        <taxon>Thermoclostridium</taxon>
    </lineage>
</organism>
<comment type="similarity">
    <text evidence="2">Belongs to the amino acid-polyamine-organocation (APC) superfamily. Spore germination protein (SGP) (TC 2.A.3.9) family.</text>
</comment>
<dbReference type="NCBIfam" id="TIGR00912">
    <property type="entry name" value="2A0309"/>
    <property type="match status" value="1"/>
</dbReference>
<dbReference type="AlphaFoldDB" id="A0A1B1YDP0"/>
<dbReference type="PANTHER" id="PTHR34975">
    <property type="entry name" value="SPORE GERMINATION PROTEIN A2"/>
    <property type="match status" value="1"/>
</dbReference>
<accession>A0A1B1YDP0</accession>
<proteinExistence type="inferred from homology"/>
<dbReference type="RefSeq" id="WP_015359217.1">
    <property type="nucleotide sequence ID" value="NZ_CP014672.1"/>
</dbReference>
<feature type="transmembrane region" description="Helical" evidence="8">
    <location>
        <begin position="184"/>
        <end position="207"/>
    </location>
</feature>
<dbReference type="Pfam" id="PF03845">
    <property type="entry name" value="Spore_permease"/>
    <property type="match status" value="1"/>
</dbReference>
<protein>
    <submittedName>
        <fullName evidence="9">Spore gernimation protein GerA</fullName>
    </submittedName>
</protein>
<keyword evidence="3" id="KW-0813">Transport</keyword>
<dbReference type="GO" id="GO:0009847">
    <property type="term" value="P:spore germination"/>
    <property type="evidence" value="ECO:0007669"/>
    <property type="project" value="InterPro"/>
</dbReference>
<feature type="transmembrane region" description="Helical" evidence="8">
    <location>
        <begin position="337"/>
        <end position="356"/>
    </location>
</feature>
<reference evidence="9 10" key="1">
    <citation type="submission" date="2016-02" db="EMBL/GenBank/DDBJ databases">
        <title>Comparison of Clostridium stercorarium subspecies using comparative genomics and transcriptomics.</title>
        <authorList>
            <person name="Schellenberg J."/>
            <person name="Thallinger G."/>
            <person name="Levin D.B."/>
            <person name="Zhang X."/>
            <person name="Alvare G."/>
            <person name="Fristensky B."/>
            <person name="Sparling R."/>
        </authorList>
    </citation>
    <scope>NUCLEOTIDE SEQUENCE [LARGE SCALE GENOMIC DNA]</scope>
    <source>
        <strain evidence="9 10">DSM 2910</strain>
    </source>
</reference>
<dbReference type="GO" id="GO:0016020">
    <property type="term" value="C:membrane"/>
    <property type="evidence" value="ECO:0007669"/>
    <property type="project" value="UniProtKB-SubCell"/>
</dbReference>
<keyword evidence="4" id="KW-0309">Germination</keyword>
<keyword evidence="5 8" id="KW-0812">Transmembrane</keyword>
<feature type="transmembrane region" description="Helical" evidence="8">
    <location>
        <begin position="118"/>
        <end position="137"/>
    </location>
</feature>
<evidence type="ECO:0000256" key="4">
    <source>
        <dbReference type="ARBA" id="ARBA00022544"/>
    </source>
</evidence>
<feature type="transmembrane region" description="Helical" evidence="8">
    <location>
        <begin position="7"/>
        <end position="26"/>
    </location>
</feature>
<evidence type="ECO:0000256" key="8">
    <source>
        <dbReference type="SAM" id="Phobius"/>
    </source>
</evidence>
<keyword evidence="6 8" id="KW-1133">Transmembrane helix</keyword>
<feature type="transmembrane region" description="Helical" evidence="8">
    <location>
        <begin position="144"/>
        <end position="164"/>
    </location>
</feature>
<feature type="transmembrane region" description="Helical" evidence="8">
    <location>
        <begin position="219"/>
        <end position="241"/>
    </location>
</feature>
<comment type="subcellular location">
    <subcellularLocation>
        <location evidence="1">Membrane</location>
        <topology evidence="1">Multi-pass membrane protein</topology>
    </subcellularLocation>
</comment>
<feature type="transmembrane region" description="Helical" evidence="8">
    <location>
        <begin position="84"/>
        <end position="106"/>
    </location>
</feature>
<keyword evidence="7 8" id="KW-0472">Membrane</keyword>
<feature type="transmembrane region" description="Helical" evidence="8">
    <location>
        <begin position="38"/>
        <end position="58"/>
    </location>
</feature>
<dbReference type="EMBL" id="CP014672">
    <property type="protein sequence ID" value="ANW98884.1"/>
    <property type="molecule type" value="Genomic_DNA"/>
</dbReference>
<evidence type="ECO:0000256" key="3">
    <source>
        <dbReference type="ARBA" id="ARBA00022448"/>
    </source>
</evidence>
<evidence type="ECO:0000256" key="7">
    <source>
        <dbReference type="ARBA" id="ARBA00023136"/>
    </source>
</evidence>
<evidence type="ECO:0000256" key="2">
    <source>
        <dbReference type="ARBA" id="ARBA00007998"/>
    </source>
</evidence>
<dbReference type="Proteomes" id="UP000092971">
    <property type="component" value="Chromosome"/>
</dbReference>